<keyword evidence="2" id="KW-1015">Disulfide bond</keyword>
<dbReference type="PANTHER" id="PTHR37981:SF1">
    <property type="entry name" value="SGNH HYDROLASE-TYPE ESTERASE DOMAIN-CONTAINING PROTEIN"/>
    <property type="match status" value="1"/>
</dbReference>
<evidence type="ECO:0000256" key="1">
    <source>
        <dbReference type="PIRSR" id="PIRSR637460-1"/>
    </source>
</evidence>
<feature type="region of interest" description="Disordered" evidence="3">
    <location>
        <begin position="287"/>
        <end position="314"/>
    </location>
</feature>
<evidence type="ECO:0000313" key="5">
    <source>
        <dbReference type="EMBL" id="NHN56321.1"/>
    </source>
</evidence>
<dbReference type="InterPro" id="IPR037460">
    <property type="entry name" value="SEST-like"/>
</dbReference>
<evidence type="ECO:0000313" key="6">
    <source>
        <dbReference type="Proteomes" id="UP000744769"/>
    </source>
</evidence>
<name>A0A967B7S1_9MICO</name>
<evidence type="ECO:0000256" key="3">
    <source>
        <dbReference type="SAM" id="MobiDB-lite"/>
    </source>
</evidence>
<dbReference type="InterPro" id="IPR013830">
    <property type="entry name" value="SGNH_hydro"/>
</dbReference>
<sequence length="314" mass="33650">MDAIVGLGDSYAAGVGSPDPDGLCWRSRSAYPIQVGTALGRDVVLNACLGATIADVLANQLDSLSADTPLVTITVGGNDAGFAQVLTRCALPAWMGDSDDVLDEAAWVIRDVLPERLRSLYAAVRAKAPNARLIVAGYPRLWDRPEDCNLATFFSPHEIGRMNQAADELAIVIGAAARDSGADFLDVRSAFTGQGVCERVEWIRGVSWPVEESFHPAPLGHRAYARAVLDSYGRRETAGIPAKPSVRYGVDCRGSAPTFRLPDLLSGRSLRGAKAHGLDTDEVAALGERVRQPQPDPAAHDRLRELDAQVRATR</sequence>
<feature type="disulfide bond" evidence="2">
    <location>
        <begin position="24"/>
        <end position="48"/>
    </location>
</feature>
<dbReference type="RefSeq" id="WP_166196954.1">
    <property type="nucleotide sequence ID" value="NZ_JAAOIV010000007.1"/>
</dbReference>
<reference evidence="5" key="1">
    <citation type="submission" date="2020-03" db="EMBL/GenBank/DDBJ databases">
        <title>Draft sequencing of Calidifontibacter sp. DB0510.</title>
        <authorList>
            <person name="Kim D.-U."/>
        </authorList>
    </citation>
    <scope>NUCLEOTIDE SEQUENCE</scope>
    <source>
        <strain evidence="5">DB0510</strain>
    </source>
</reference>
<evidence type="ECO:0000256" key="2">
    <source>
        <dbReference type="PIRSR" id="PIRSR637460-2"/>
    </source>
</evidence>
<feature type="domain" description="SGNH hydrolase-type esterase" evidence="4">
    <location>
        <begin position="7"/>
        <end position="223"/>
    </location>
</feature>
<evidence type="ECO:0000259" key="4">
    <source>
        <dbReference type="Pfam" id="PF13472"/>
    </source>
</evidence>
<dbReference type="EMBL" id="JAAOIV010000007">
    <property type="protein sequence ID" value="NHN56321.1"/>
    <property type="molecule type" value="Genomic_DNA"/>
</dbReference>
<dbReference type="GO" id="GO:0004806">
    <property type="term" value="F:triacylglycerol lipase activity"/>
    <property type="evidence" value="ECO:0007669"/>
    <property type="project" value="TreeGrafter"/>
</dbReference>
<feature type="compositionally biased region" description="Basic and acidic residues" evidence="3">
    <location>
        <begin position="298"/>
        <end position="308"/>
    </location>
</feature>
<dbReference type="SUPFAM" id="SSF52266">
    <property type="entry name" value="SGNH hydrolase"/>
    <property type="match status" value="1"/>
</dbReference>
<protein>
    <submittedName>
        <fullName evidence="5">SGNH/GDSL hydrolase family protein</fullName>
    </submittedName>
</protein>
<proteinExistence type="predicted"/>
<comment type="caution">
    <text evidence="5">The sequence shown here is derived from an EMBL/GenBank/DDBJ whole genome shotgun (WGS) entry which is preliminary data.</text>
</comment>
<keyword evidence="5" id="KW-0378">Hydrolase</keyword>
<accession>A0A967B7S1</accession>
<dbReference type="InterPro" id="IPR036514">
    <property type="entry name" value="SGNH_hydro_sf"/>
</dbReference>
<feature type="disulfide bond" evidence="2">
    <location>
        <begin position="148"/>
        <end position="197"/>
    </location>
</feature>
<gene>
    <name evidence="5" type="ORF">G9U51_11090</name>
</gene>
<dbReference type="Gene3D" id="3.40.50.1110">
    <property type="entry name" value="SGNH hydrolase"/>
    <property type="match status" value="1"/>
</dbReference>
<dbReference type="Pfam" id="PF13472">
    <property type="entry name" value="Lipase_GDSL_2"/>
    <property type="match status" value="1"/>
</dbReference>
<keyword evidence="6" id="KW-1185">Reference proteome</keyword>
<dbReference type="GO" id="GO:0019433">
    <property type="term" value="P:triglyceride catabolic process"/>
    <property type="evidence" value="ECO:0007669"/>
    <property type="project" value="TreeGrafter"/>
</dbReference>
<feature type="active site" evidence="1">
    <location>
        <position position="215"/>
    </location>
</feature>
<dbReference type="CDD" id="cd01823">
    <property type="entry name" value="SEST_like"/>
    <property type="match status" value="1"/>
</dbReference>
<dbReference type="AlphaFoldDB" id="A0A967B7S1"/>
<dbReference type="PANTHER" id="PTHR37981">
    <property type="entry name" value="LIPASE 2"/>
    <property type="match status" value="1"/>
</dbReference>
<feature type="active site" description="Nucleophile" evidence="1">
    <location>
        <position position="10"/>
    </location>
</feature>
<dbReference type="Proteomes" id="UP000744769">
    <property type="component" value="Unassembled WGS sequence"/>
</dbReference>
<organism evidence="5 6">
    <name type="scientific">Metallococcus carri</name>
    <dbReference type="NCBI Taxonomy" id="1656884"/>
    <lineage>
        <taxon>Bacteria</taxon>
        <taxon>Bacillati</taxon>
        <taxon>Actinomycetota</taxon>
        <taxon>Actinomycetes</taxon>
        <taxon>Micrococcales</taxon>
        <taxon>Dermacoccaceae</taxon>
        <taxon>Metallococcus</taxon>
    </lineage>
</organism>